<dbReference type="Proteomes" id="UP000179334">
    <property type="component" value="Unassembled WGS sequence"/>
</dbReference>
<evidence type="ECO:0000313" key="4">
    <source>
        <dbReference type="Proteomes" id="UP000179334"/>
    </source>
</evidence>
<dbReference type="AlphaFoldDB" id="A0A1F6SW53"/>
<gene>
    <name evidence="3" type="ORF">A2V91_03135</name>
</gene>
<dbReference type="Pfam" id="PF00313">
    <property type="entry name" value="CSD"/>
    <property type="match status" value="1"/>
</dbReference>
<evidence type="ECO:0000259" key="2">
    <source>
        <dbReference type="Pfam" id="PF00313"/>
    </source>
</evidence>
<dbReference type="Gene3D" id="2.40.50.140">
    <property type="entry name" value="Nucleic acid-binding proteins"/>
    <property type="match status" value="1"/>
</dbReference>
<name>A0A1F6SW53_9PROT</name>
<dbReference type="InterPro" id="IPR012340">
    <property type="entry name" value="NA-bd_OB-fold"/>
</dbReference>
<protein>
    <submittedName>
        <fullName evidence="3">30S ribosomal protein S30</fullName>
    </submittedName>
</protein>
<dbReference type="CDD" id="cd00552">
    <property type="entry name" value="RaiA"/>
    <property type="match status" value="1"/>
</dbReference>
<dbReference type="InterPro" id="IPR003489">
    <property type="entry name" value="RHF/RaiA"/>
</dbReference>
<accession>A0A1F6SW53</accession>
<dbReference type="InterPro" id="IPR002059">
    <property type="entry name" value="CSP_DNA-bd"/>
</dbReference>
<dbReference type="SUPFAM" id="SSF50249">
    <property type="entry name" value="Nucleic acid-binding proteins"/>
    <property type="match status" value="1"/>
</dbReference>
<dbReference type="Gene3D" id="3.30.160.100">
    <property type="entry name" value="Ribosome hibernation promotion factor-like"/>
    <property type="match status" value="1"/>
</dbReference>
<dbReference type="GO" id="GO:0003676">
    <property type="term" value="F:nucleic acid binding"/>
    <property type="evidence" value="ECO:0007669"/>
    <property type="project" value="InterPro"/>
</dbReference>
<dbReference type="InterPro" id="IPR036567">
    <property type="entry name" value="RHF-like"/>
</dbReference>
<evidence type="ECO:0000313" key="3">
    <source>
        <dbReference type="EMBL" id="OGI37073.1"/>
    </source>
</evidence>
<feature type="region of interest" description="Disordered" evidence="1">
    <location>
        <begin position="168"/>
        <end position="187"/>
    </location>
</feature>
<evidence type="ECO:0000256" key="1">
    <source>
        <dbReference type="SAM" id="MobiDB-lite"/>
    </source>
</evidence>
<feature type="domain" description="CSD" evidence="2">
    <location>
        <begin position="121"/>
        <end position="179"/>
    </location>
</feature>
<organism evidence="3 4">
    <name type="scientific">Candidatus Muproteobacteria bacterium RBG_16_64_10</name>
    <dbReference type="NCBI Taxonomy" id="1817757"/>
    <lineage>
        <taxon>Bacteria</taxon>
        <taxon>Pseudomonadati</taxon>
        <taxon>Pseudomonadota</taxon>
        <taxon>Candidatus Muproteobacteria</taxon>
    </lineage>
</organism>
<keyword evidence="3" id="KW-0689">Ribosomal protein</keyword>
<dbReference type="Pfam" id="PF02482">
    <property type="entry name" value="Ribosomal_S30AE"/>
    <property type="match status" value="1"/>
</dbReference>
<reference evidence="3 4" key="1">
    <citation type="journal article" date="2016" name="Nat. Commun.">
        <title>Thousands of microbial genomes shed light on interconnected biogeochemical processes in an aquifer system.</title>
        <authorList>
            <person name="Anantharaman K."/>
            <person name="Brown C.T."/>
            <person name="Hug L.A."/>
            <person name="Sharon I."/>
            <person name="Castelle C.J."/>
            <person name="Probst A.J."/>
            <person name="Thomas B.C."/>
            <person name="Singh A."/>
            <person name="Wilkins M.J."/>
            <person name="Karaoz U."/>
            <person name="Brodie E.L."/>
            <person name="Williams K.H."/>
            <person name="Hubbard S.S."/>
            <person name="Banfield J.F."/>
        </authorList>
    </citation>
    <scope>NUCLEOTIDE SEQUENCE [LARGE SCALE GENOMIC DNA]</scope>
</reference>
<dbReference type="EMBL" id="MFSR01000102">
    <property type="protein sequence ID" value="OGI37073.1"/>
    <property type="molecule type" value="Genomic_DNA"/>
</dbReference>
<sequence length="187" mass="21506">MKLPLQITLRDMPPSAALEAAIQERVAKLEKFCDDIMGCRVVVEAPHRHHHQGKLYHVRIDLTVPGEEIVVKRNPDADATHEDIYVVIRDAFDAVRRQLEDYTRRRRQDVKSHPVARTARVSKLFPAQDYGFLETPDRRQVYFHRNSLIDVDFAHLDIGTEVAYVEEQGEQGPQAARVTVGKHHVED</sequence>
<comment type="caution">
    <text evidence="3">The sequence shown here is derived from an EMBL/GenBank/DDBJ whole genome shotgun (WGS) entry which is preliminary data.</text>
</comment>
<proteinExistence type="predicted"/>
<dbReference type="SUPFAM" id="SSF69754">
    <property type="entry name" value="Ribosome binding protein Y (YfiA homologue)"/>
    <property type="match status" value="1"/>
</dbReference>
<dbReference type="GO" id="GO:0005840">
    <property type="term" value="C:ribosome"/>
    <property type="evidence" value="ECO:0007669"/>
    <property type="project" value="UniProtKB-KW"/>
</dbReference>
<keyword evidence="3" id="KW-0687">Ribonucleoprotein</keyword>